<dbReference type="AlphaFoldDB" id="S7TC27"/>
<dbReference type="GO" id="GO:0005524">
    <property type="term" value="F:ATP binding"/>
    <property type="evidence" value="ECO:0007669"/>
    <property type="project" value="InterPro"/>
</dbReference>
<sequence length="346" mass="38938">MLTRISITGYKCLDRCEPALAPLTLLVGPNASGKSTVLQAMLLSFSAFKQQRQPYLKEVVKPYAQFEEVYCRYSNAKEIRIDIDADAGRCTFILNRSEAKKTRTPKMVLPAYEESLFYLSAGRSGPEEISELNQEMRIGQHGQYAVGFLEQRKDKPVHADLIRPEAHANTLKAQLAWWLSYIIGVETEARTEKITAASVKTTFHTEGIESISPFNTGAGNSFLLKLLVMCLTAQPGDLLLIENPEIHLHPGAQSRLGGLFAYIASRGVQILAETHCEHLINRIRYETYKKQISPADVIIHYKPGVRDPFETLFINERGHFCDNDRKEKPFPTGFFDSTLAELLEIS</sequence>
<accession>S7TC27</accession>
<evidence type="ECO:0008006" key="5">
    <source>
        <dbReference type="Google" id="ProtNLM"/>
    </source>
</evidence>
<proteinExistence type="predicted"/>
<dbReference type="InterPro" id="IPR003959">
    <property type="entry name" value="ATPase_AAA_core"/>
</dbReference>
<gene>
    <name evidence="3" type="ORF">dsmv_3441</name>
</gene>
<comment type="caution">
    <text evidence="3">The sequence shown here is derived from an EMBL/GenBank/DDBJ whole genome shotgun (WGS) entry which is preliminary data.</text>
</comment>
<evidence type="ECO:0000313" key="3">
    <source>
        <dbReference type="EMBL" id="EPR34100.1"/>
    </source>
</evidence>
<name>S7TC27_DESML</name>
<dbReference type="InterPro" id="IPR014592">
    <property type="entry name" value="P-loop_UCP034888"/>
</dbReference>
<dbReference type="PIRSF" id="PIRSF034888">
    <property type="entry name" value="P-loop_UCP034888"/>
    <property type="match status" value="1"/>
</dbReference>
<dbReference type="OrthoDB" id="3322489at2"/>
<dbReference type="PATRIC" id="fig|1121405.3.peg.3983"/>
<keyword evidence="4" id="KW-1185">Reference proteome</keyword>
<dbReference type="Gene3D" id="3.40.50.300">
    <property type="entry name" value="P-loop containing nucleotide triphosphate hydrolases"/>
    <property type="match status" value="1"/>
</dbReference>
<dbReference type="Pfam" id="PF13175">
    <property type="entry name" value="AAA_15"/>
    <property type="match status" value="1"/>
</dbReference>
<reference evidence="3 4" key="1">
    <citation type="journal article" date="2013" name="Genome Announc.">
        <title>Draft genome sequences for three mercury-methylating, sulfate-reducing bacteria.</title>
        <authorList>
            <person name="Brown S.D."/>
            <person name="Hurt R.A.Jr."/>
            <person name="Gilmour C.C."/>
            <person name="Elias D.A."/>
        </authorList>
    </citation>
    <scope>NUCLEOTIDE SEQUENCE [LARGE SCALE GENOMIC DNA]</scope>
    <source>
        <strain evidence="3 4">DSM 2059</strain>
    </source>
</reference>
<dbReference type="InterPro" id="IPR051396">
    <property type="entry name" value="Bact_Antivir_Def_Nuclease"/>
</dbReference>
<feature type="domain" description="Endonuclease GajA/Old nuclease/RecF-like AAA" evidence="1">
    <location>
        <begin position="1"/>
        <end position="84"/>
    </location>
</feature>
<evidence type="ECO:0000259" key="1">
    <source>
        <dbReference type="Pfam" id="PF13175"/>
    </source>
</evidence>
<organism evidence="3 4">
    <name type="scientific">Desulfococcus multivorans DSM 2059</name>
    <dbReference type="NCBI Taxonomy" id="1121405"/>
    <lineage>
        <taxon>Bacteria</taxon>
        <taxon>Pseudomonadati</taxon>
        <taxon>Thermodesulfobacteriota</taxon>
        <taxon>Desulfobacteria</taxon>
        <taxon>Desulfobacterales</taxon>
        <taxon>Desulfococcaceae</taxon>
        <taxon>Desulfococcus</taxon>
    </lineage>
</organism>
<feature type="domain" description="ATPase AAA-type core" evidence="2">
    <location>
        <begin position="172"/>
        <end position="275"/>
    </location>
</feature>
<dbReference type="InterPro" id="IPR027417">
    <property type="entry name" value="P-loop_NTPase"/>
</dbReference>
<dbReference type="Proteomes" id="UP000014977">
    <property type="component" value="Unassembled WGS sequence"/>
</dbReference>
<protein>
    <recommendedName>
        <fullName evidence="5">ATPase AAA-type core domain-containing protein</fullName>
    </recommendedName>
</protein>
<dbReference type="SUPFAM" id="SSF52540">
    <property type="entry name" value="P-loop containing nucleoside triphosphate hydrolases"/>
    <property type="match status" value="1"/>
</dbReference>
<dbReference type="eggNOG" id="COG4938">
    <property type="taxonomic scope" value="Bacteria"/>
</dbReference>
<dbReference type="GO" id="GO:0016887">
    <property type="term" value="F:ATP hydrolysis activity"/>
    <property type="evidence" value="ECO:0007669"/>
    <property type="project" value="InterPro"/>
</dbReference>
<dbReference type="RefSeq" id="WP_020878574.1">
    <property type="nucleotide sequence ID" value="NZ_ATHJ01000121.1"/>
</dbReference>
<dbReference type="Pfam" id="PF13304">
    <property type="entry name" value="AAA_21"/>
    <property type="match status" value="1"/>
</dbReference>
<dbReference type="EMBL" id="ATHJ01000121">
    <property type="protein sequence ID" value="EPR34100.1"/>
    <property type="molecule type" value="Genomic_DNA"/>
</dbReference>
<dbReference type="InterPro" id="IPR041685">
    <property type="entry name" value="AAA_GajA/Old/RecF-like"/>
</dbReference>
<evidence type="ECO:0000313" key="4">
    <source>
        <dbReference type="Proteomes" id="UP000014977"/>
    </source>
</evidence>
<dbReference type="PANTHER" id="PTHR43581">
    <property type="entry name" value="ATP/GTP PHOSPHATASE"/>
    <property type="match status" value="1"/>
</dbReference>
<dbReference type="STRING" id="897.B2D07_16740"/>
<dbReference type="PANTHER" id="PTHR43581:SF2">
    <property type="entry name" value="EXCINUCLEASE ATPASE SUBUNIT"/>
    <property type="match status" value="1"/>
</dbReference>
<evidence type="ECO:0000259" key="2">
    <source>
        <dbReference type="Pfam" id="PF13304"/>
    </source>
</evidence>